<name>A0A835CI15_9FABA</name>
<keyword evidence="6" id="KW-0378">Hydrolase</keyword>
<organism evidence="10 11">
    <name type="scientific">Senna tora</name>
    <dbReference type="NCBI Taxonomy" id="362788"/>
    <lineage>
        <taxon>Eukaryota</taxon>
        <taxon>Viridiplantae</taxon>
        <taxon>Streptophyta</taxon>
        <taxon>Embryophyta</taxon>
        <taxon>Tracheophyta</taxon>
        <taxon>Spermatophyta</taxon>
        <taxon>Magnoliopsida</taxon>
        <taxon>eudicotyledons</taxon>
        <taxon>Gunneridae</taxon>
        <taxon>Pentapetalae</taxon>
        <taxon>rosids</taxon>
        <taxon>fabids</taxon>
        <taxon>Fabales</taxon>
        <taxon>Fabaceae</taxon>
        <taxon>Caesalpinioideae</taxon>
        <taxon>Cassia clade</taxon>
        <taxon>Senna</taxon>
    </lineage>
</organism>
<evidence type="ECO:0000256" key="4">
    <source>
        <dbReference type="ARBA" id="ARBA00022722"/>
    </source>
</evidence>
<evidence type="ECO:0000259" key="8">
    <source>
        <dbReference type="Pfam" id="PF13359"/>
    </source>
</evidence>
<dbReference type="GO" id="GO:0005634">
    <property type="term" value="C:nucleus"/>
    <property type="evidence" value="ECO:0007669"/>
    <property type="project" value="UniProtKB-SubCell"/>
</dbReference>
<dbReference type="AlphaFoldDB" id="A0A835CI15"/>
<evidence type="ECO:0000256" key="2">
    <source>
        <dbReference type="ARBA" id="ARBA00004123"/>
    </source>
</evidence>
<accession>A0A835CI15</accession>
<dbReference type="GO" id="GO:0004518">
    <property type="term" value="F:nuclease activity"/>
    <property type="evidence" value="ECO:0007669"/>
    <property type="project" value="UniProtKB-KW"/>
</dbReference>
<evidence type="ECO:0000313" key="11">
    <source>
        <dbReference type="Proteomes" id="UP000634136"/>
    </source>
</evidence>
<dbReference type="GO" id="GO:0016787">
    <property type="term" value="F:hydrolase activity"/>
    <property type="evidence" value="ECO:0007669"/>
    <property type="project" value="UniProtKB-KW"/>
</dbReference>
<evidence type="ECO:0000256" key="6">
    <source>
        <dbReference type="ARBA" id="ARBA00022801"/>
    </source>
</evidence>
<keyword evidence="11" id="KW-1185">Reference proteome</keyword>
<proteinExistence type="inferred from homology"/>
<keyword evidence="4" id="KW-0540">Nuclease</keyword>
<dbReference type="PANTHER" id="PTHR22930">
    <property type="match status" value="1"/>
</dbReference>
<evidence type="ECO:0000259" key="9">
    <source>
        <dbReference type="Pfam" id="PF26138"/>
    </source>
</evidence>
<dbReference type="PANTHER" id="PTHR22930:SF281">
    <property type="entry name" value="NUCLEASE"/>
    <property type="match status" value="1"/>
</dbReference>
<comment type="caution">
    <text evidence="10">The sequence shown here is derived from an EMBL/GenBank/DDBJ whole genome shotgun (WGS) entry which is preliminary data.</text>
</comment>
<dbReference type="Proteomes" id="UP000634136">
    <property type="component" value="Unassembled WGS sequence"/>
</dbReference>
<dbReference type="GO" id="GO:0046872">
    <property type="term" value="F:metal ion binding"/>
    <property type="evidence" value="ECO:0007669"/>
    <property type="project" value="UniProtKB-KW"/>
</dbReference>
<protein>
    <submittedName>
        <fullName evidence="10">Protein ALP1-like</fullName>
    </submittedName>
</protein>
<dbReference type="InterPro" id="IPR045249">
    <property type="entry name" value="HARBI1-like"/>
</dbReference>
<reference evidence="10" key="1">
    <citation type="submission" date="2020-09" db="EMBL/GenBank/DDBJ databases">
        <title>Genome-Enabled Discovery of Anthraquinone Biosynthesis in Senna tora.</title>
        <authorList>
            <person name="Kang S.-H."/>
            <person name="Pandey R.P."/>
            <person name="Lee C.-M."/>
            <person name="Sim J.-S."/>
            <person name="Jeong J.-T."/>
            <person name="Choi B.-S."/>
            <person name="Jung M."/>
            <person name="Ginzburg D."/>
            <person name="Zhao K."/>
            <person name="Won S.Y."/>
            <person name="Oh T.-J."/>
            <person name="Yu Y."/>
            <person name="Kim N.-H."/>
            <person name="Lee O.R."/>
            <person name="Lee T.-H."/>
            <person name="Bashyal P."/>
            <person name="Kim T.-S."/>
            <person name="Lee W.-H."/>
            <person name="Kawkins C."/>
            <person name="Kim C.-K."/>
            <person name="Kim J.S."/>
            <person name="Ahn B.O."/>
            <person name="Rhee S.Y."/>
            <person name="Sohng J.K."/>
        </authorList>
    </citation>
    <scope>NUCLEOTIDE SEQUENCE</scope>
    <source>
        <tissue evidence="10">Leaf</tissue>
    </source>
</reference>
<comment type="subcellular location">
    <subcellularLocation>
        <location evidence="2">Nucleus</location>
    </subcellularLocation>
</comment>
<gene>
    <name evidence="10" type="ORF">G2W53_000801</name>
</gene>
<comment type="cofactor">
    <cofactor evidence="1">
        <name>a divalent metal cation</name>
        <dbReference type="ChEBI" id="CHEBI:60240"/>
    </cofactor>
</comment>
<dbReference type="Pfam" id="PF26138">
    <property type="entry name" value="DUF8040"/>
    <property type="match status" value="1"/>
</dbReference>
<evidence type="ECO:0000313" key="10">
    <source>
        <dbReference type="EMBL" id="KAF7843896.1"/>
    </source>
</evidence>
<dbReference type="InterPro" id="IPR027806">
    <property type="entry name" value="HARBI1_dom"/>
</dbReference>
<feature type="domain" description="DUF8040" evidence="9">
    <location>
        <begin position="36"/>
        <end position="114"/>
    </location>
</feature>
<dbReference type="OrthoDB" id="1699974at2759"/>
<dbReference type="Pfam" id="PF13359">
    <property type="entry name" value="DDE_Tnp_4"/>
    <property type="match status" value="1"/>
</dbReference>
<feature type="domain" description="DDE Tnp4" evidence="8">
    <location>
        <begin position="146"/>
        <end position="306"/>
    </location>
</feature>
<sequence>MAVSLYLRMRRISPRSYTLDFEAKRAHLRSMVYASGVTCYNQIRMNRATFDRLCGMLDNIGGLRPTRNMLVDEQVAIFLHILSHHVKNRVIQFRFGRSGETISRYFHTVLQAMIPQMPHLFKKPEPLADDSTDERWKWFKGCLGALDGTHIRIRVPVEDQPRYQNRKGEITTNVLGVCSRDEQFVYVMAGWEGSAADSRVLQSAILKPNGLKVPEGQYYLVDAGFTNSPGFLAPYRGQRCHLSEWRERRNPTNPRECFNMRHSSARNVIERCFGMLKKRWTILRNPSFYPVRMHNRIILCCCLLHNLIREHGVLDPLENQVYEDTQPMDCETVGTIETSNAWTAFHNALAVDMFNDFRGRRERR</sequence>
<dbReference type="InterPro" id="IPR058353">
    <property type="entry name" value="DUF8040"/>
</dbReference>
<evidence type="ECO:0000256" key="5">
    <source>
        <dbReference type="ARBA" id="ARBA00022723"/>
    </source>
</evidence>
<evidence type="ECO:0000256" key="7">
    <source>
        <dbReference type="ARBA" id="ARBA00023242"/>
    </source>
</evidence>
<evidence type="ECO:0000256" key="1">
    <source>
        <dbReference type="ARBA" id="ARBA00001968"/>
    </source>
</evidence>
<keyword evidence="7" id="KW-0539">Nucleus</keyword>
<comment type="similarity">
    <text evidence="3">Belongs to the HARBI1 family.</text>
</comment>
<keyword evidence="5" id="KW-0479">Metal-binding</keyword>
<evidence type="ECO:0000256" key="3">
    <source>
        <dbReference type="ARBA" id="ARBA00006958"/>
    </source>
</evidence>
<dbReference type="EMBL" id="JAAIUW010000001">
    <property type="protein sequence ID" value="KAF7843896.1"/>
    <property type="molecule type" value="Genomic_DNA"/>
</dbReference>